<evidence type="ECO:0000313" key="2">
    <source>
        <dbReference type="Proteomes" id="UP000479710"/>
    </source>
</evidence>
<sequence length="89" mass="9447">MSPPPLPPSASTVLAPPCPSWTSISRSSPPIAAMRCMRADISSIIRDLRPRNASMSGPTRPSVLLAVVLLPISLISWMKPSLQLGQVTS</sequence>
<reference evidence="1 2" key="1">
    <citation type="submission" date="2019-11" db="EMBL/GenBank/DDBJ databases">
        <title>Whole genome sequence of Oryza granulata.</title>
        <authorList>
            <person name="Li W."/>
        </authorList>
    </citation>
    <scope>NUCLEOTIDE SEQUENCE [LARGE SCALE GENOMIC DNA]</scope>
    <source>
        <strain evidence="2">cv. Menghai</strain>
        <tissue evidence="1">Leaf</tissue>
    </source>
</reference>
<organism evidence="1 2">
    <name type="scientific">Oryza meyeriana var. granulata</name>
    <dbReference type="NCBI Taxonomy" id="110450"/>
    <lineage>
        <taxon>Eukaryota</taxon>
        <taxon>Viridiplantae</taxon>
        <taxon>Streptophyta</taxon>
        <taxon>Embryophyta</taxon>
        <taxon>Tracheophyta</taxon>
        <taxon>Spermatophyta</taxon>
        <taxon>Magnoliopsida</taxon>
        <taxon>Liliopsida</taxon>
        <taxon>Poales</taxon>
        <taxon>Poaceae</taxon>
        <taxon>BOP clade</taxon>
        <taxon>Oryzoideae</taxon>
        <taxon>Oryzeae</taxon>
        <taxon>Oryzinae</taxon>
        <taxon>Oryza</taxon>
        <taxon>Oryza meyeriana</taxon>
    </lineage>
</organism>
<proteinExistence type="predicted"/>
<accession>A0A6G1EE51</accession>
<gene>
    <name evidence="1" type="ORF">E2562_006289</name>
</gene>
<dbReference type="AlphaFoldDB" id="A0A6G1EE51"/>
<name>A0A6G1EE51_9ORYZ</name>
<protein>
    <submittedName>
        <fullName evidence="1">Uncharacterized protein</fullName>
    </submittedName>
</protein>
<evidence type="ECO:0000313" key="1">
    <source>
        <dbReference type="EMBL" id="KAF0923385.1"/>
    </source>
</evidence>
<keyword evidence="2" id="KW-1185">Reference proteome</keyword>
<dbReference type="EMBL" id="SPHZ02000003">
    <property type="protein sequence ID" value="KAF0923385.1"/>
    <property type="molecule type" value="Genomic_DNA"/>
</dbReference>
<dbReference type="Proteomes" id="UP000479710">
    <property type="component" value="Unassembled WGS sequence"/>
</dbReference>
<comment type="caution">
    <text evidence="1">The sequence shown here is derived from an EMBL/GenBank/DDBJ whole genome shotgun (WGS) entry which is preliminary data.</text>
</comment>